<dbReference type="InterPro" id="IPR000086">
    <property type="entry name" value="NUDIX_hydrolase_dom"/>
</dbReference>
<dbReference type="GO" id="GO:0016787">
    <property type="term" value="F:hydrolase activity"/>
    <property type="evidence" value="ECO:0007669"/>
    <property type="project" value="UniProtKB-KW"/>
</dbReference>
<dbReference type="CDD" id="cd02883">
    <property type="entry name" value="NUDIX_Hydrolase"/>
    <property type="match status" value="1"/>
</dbReference>
<dbReference type="PANTHER" id="PTHR43736:SF1">
    <property type="entry name" value="DIHYDRONEOPTERIN TRIPHOSPHATE DIPHOSPHATASE"/>
    <property type="match status" value="1"/>
</dbReference>
<evidence type="ECO:0000313" key="6">
    <source>
        <dbReference type="Proteomes" id="UP000533476"/>
    </source>
</evidence>
<dbReference type="SUPFAM" id="SSF55811">
    <property type="entry name" value="Nudix"/>
    <property type="match status" value="1"/>
</dbReference>
<keyword evidence="2 3" id="KW-0378">Hydrolase</keyword>
<sequence>MNPISSDDFFDQLLAQAVNDAIPAVVVGVAVIEAGRVLLLKRRSDDFMPDVWEVPGGHVDAGETVADAVRRELWEETGLRLSAITGYLGYYDYPGEFGMTRQWNFRVEVDPWTTITHPEHASHCWSDKRHALMLPMTKEMAELVDMLPI</sequence>
<dbReference type="InterPro" id="IPR015797">
    <property type="entry name" value="NUDIX_hydrolase-like_dom_sf"/>
</dbReference>
<evidence type="ECO:0000313" key="5">
    <source>
        <dbReference type="EMBL" id="NMP23346.1"/>
    </source>
</evidence>
<dbReference type="InterPro" id="IPR020084">
    <property type="entry name" value="NUDIX_hydrolase_CS"/>
</dbReference>
<dbReference type="PANTHER" id="PTHR43736">
    <property type="entry name" value="ADP-RIBOSE PYROPHOSPHATASE"/>
    <property type="match status" value="1"/>
</dbReference>
<gene>
    <name evidence="5" type="ORF">HIJ39_13455</name>
</gene>
<dbReference type="PROSITE" id="PS00893">
    <property type="entry name" value="NUDIX_BOX"/>
    <property type="match status" value="1"/>
</dbReference>
<dbReference type="Proteomes" id="UP000533476">
    <property type="component" value="Unassembled WGS sequence"/>
</dbReference>
<evidence type="ECO:0000256" key="2">
    <source>
        <dbReference type="ARBA" id="ARBA00022801"/>
    </source>
</evidence>
<feature type="domain" description="Nudix hydrolase" evidence="4">
    <location>
        <begin position="22"/>
        <end position="148"/>
    </location>
</feature>
<dbReference type="Gene3D" id="3.90.79.10">
    <property type="entry name" value="Nucleoside Triphosphate Pyrophosphohydrolase"/>
    <property type="match status" value="1"/>
</dbReference>
<dbReference type="PRINTS" id="PR00502">
    <property type="entry name" value="NUDIXFAMILY"/>
</dbReference>
<evidence type="ECO:0000256" key="3">
    <source>
        <dbReference type="RuleBase" id="RU003476"/>
    </source>
</evidence>
<comment type="similarity">
    <text evidence="1 3">Belongs to the Nudix hydrolase family.</text>
</comment>
<evidence type="ECO:0000256" key="1">
    <source>
        <dbReference type="ARBA" id="ARBA00005582"/>
    </source>
</evidence>
<protein>
    <submittedName>
        <fullName evidence="5">NUDIX hydrolase</fullName>
    </submittedName>
</protein>
<keyword evidence="6" id="KW-1185">Reference proteome</keyword>
<dbReference type="RefSeq" id="WP_169100537.1">
    <property type="nucleotide sequence ID" value="NZ_JABBVZ010000048.1"/>
</dbReference>
<accession>A0A7Y0L4W7</accession>
<reference evidence="5 6" key="1">
    <citation type="submission" date="2020-04" db="EMBL/GenBank/DDBJ databases">
        <authorList>
            <person name="Zhang R."/>
            <person name="Schippers A."/>
        </authorList>
    </citation>
    <scope>NUCLEOTIDE SEQUENCE [LARGE SCALE GENOMIC DNA]</scope>
    <source>
        <strain evidence="5 6">DSM 109850</strain>
    </source>
</reference>
<dbReference type="EMBL" id="JABBVZ010000048">
    <property type="protein sequence ID" value="NMP23346.1"/>
    <property type="molecule type" value="Genomic_DNA"/>
</dbReference>
<dbReference type="Pfam" id="PF00293">
    <property type="entry name" value="NUDIX"/>
    <property type="match status" value="1"/>
</dbReference>
<dbReference type="InterPro" id="IPR020476">
    <property type="entry name" value="Nudix_hydrolase"/>
</dbReference>
<dbReference type="AlphaFoldDB" id="A0A7Y0L4W7"/>
<name>A0A7Y0L4W7_9FIRM</name>
<comment type="caution">
    <text evidence="5">The sequence shown here is derived from an EMBL/GenBank/DDBJ whole genome shotgun (WGS) entry which is preliminary data.</text>
</comment>
<proteinExistence type="inferred from homology"/>
<organism evidence="5 6">
    <name type="scientific">Sulfobacillus harzensis</name>
    <dbReference type="NCBI Taxonomy" id="2729629"/>
    <lineage>
        <taxon>Bacteria</taxon>
        <taxon>Bacillati</taxon>
        <taxon>Bacillota</taxon>
        <taxon>Clostridia</taxon>
        <taxon>Eubacteriales</taxon>
        <taxon>Clostridiales Family XVII. Incertae Sedis</taxon>
        <taxon>Sulfobacillus</taxon>
    </lineage>
</organism>
<dbReference type="PROSITE" id="PS51462">
    <property type="entry name" value="NUDIX"/>
    <property type="match status" value="1"/>
</dbReference>
<evidence type="ECO:0000259" key="4">
    <source>
        <dbReference type="PROSITE" id="PS51462"/>
    </source>
</evidence>